<dbReference type="Pfam" id="PF03692">
    <property type="entry name" value="CxxCxxCC"/>
    <property type="match status" value="1"/>
</dbReference>
<reference evidence="2" key="1">
    <citation type="submission" date="2016-11" db="EMBL/GenBank/DDBJ databases">
        <authorList>
            <person name="Shukria A."/>
            <person name="Stevens D.C."/>
        </authorList>
    </citation>
    <scope>NUCLEOTIDE SEQUENCE [LARGE SCALE GENOMIC DNA]</scope>
    <source>
        <strain evidence="2">Cbfe23</strain>
    </source>
</reference>
<accession>A0A1L9AW68</accession>
<proteinExistence type="predicted"/>
<evidence type="ECO:0000313" key="1">
    <source>
        <dbReference type="EMBL" id="OJH34255.1"/>
    </source>
</evidence>
<dbReference type="Proteomes" id="UP000182229">
    <property type="component" value="Unassembled WGS sequence"/>
</dbReference>
<name>A0A1L9AW68_9BACT</name>
<comment type="caution">
    <text evidence="1">The sequence shown here is derived from an EMBL/GenBank/DDBJ whole genome shotgun (WGS) entry which is preliminary data.</text>
</comment>
<gene>
    <name evidence="1" type="ORF">BON30_44870</name>
</gene>
<dbReference type="STRING" id="83449.BON30_44870"/>
<dbReference type="NCBIfam" id="NF038110">
    <property type="entry name" value="Lys_methyl_FliB"/>
    <property type="match status" value="1"/>
</dbReference>
<dbReference type="InterPro" id="IPR005358">
    <property type="entry name" value="Puta_zinc/iron-chelating_dom"/>
</dbReference>
<protein>
    <recommendedName>
        <fullName evidence="3">Flagellar protein FliB</fullName>
    </recommendedName>
</protein>
<keyword evidence="2" id="KW-1185">Reference proteome</keyword>
<evidence type="ECO:0000313" key="2">
    <source>
        <dbReference type="Proteomes" id="UP000182229"/>
    </source>
</evidence>
<dbReference type="AlphaFoldDB" id="A0A1L9AW68"/>
<dbReference type="EMBL" id="MPIN01000021">
    <property type="protein sequence ID" value="OJH34255.1"/>
    <property type="molecule type" value="Genomic_DNA"/>
</dbReference>
<sequence>MPTELTLPRYMTRFRCIAERCEDTCCAGLKIPVSPSDARRMQPALAAHPAQAEHLRRCTGAEQDGGAGQTPFLPMHPDGTCAFLDPQRMCSLQRDHGEGALPDVCATFPRVVTARDGHWELSGSLACPEVVRLSLLAEDAMRPESLPFPSPLIPRPEAVRHLSRDPEEGYSFHAEPVREALLRVLDREEHPLATRLALLGQLAYAVDDFYFRGTDAFRGETRAGAEARLSEALQRFDSPEAREAVHREFSGLALPGGPCVGLFTQVVKARMAARGGRVREWGRSVLESLGLEVGGPEELDAAWSLYTQRWHALNAAQGPRLARYFHHYVAHFLWRTSFTEFPSLLAYVFRLALRVGLVRLMLMGHPKVVALLQEPSALETPEPLELAVVETVQTVAKHVEQSPEFISLTEGLAGTGRGAQTLGKVLVFASF</sequence>
<dbReference type="RefSeq" id="WP_071904776.1">
    <property type="nucleotide sequence ID" value="NZ_MPIN01000021.1"/>
</dbReference>
<reference evidence="1 2" key="2">
    <citation type="submission" date="2016-12" db="EMBL/GenBank/DDBJ databases">
        <title>Draft Genome Sequence of Cystobacter ferrugineus Strain Cbfe23.</title>
        <authorList>
            <person name="Akbar S."/>
            <person name="Dowd S.E."/>
            <person name="Stevens D.C."/>
        </authorList>
    </citation>
    <scope>NUCLEOTIDE SEQUENCE [LARGE SCALE GENOMIC DNA]</scope>
    <source>
        <strain evidence="1 2">Cbfe23</strain>
    </source>
</reference>
<evidence type="ECO:0008006" key="3">
    <source>
        <dbReference type="Google" id="ProtNLM"/>
    </source>
</evidence>
<dbReference type="OrthoDB" id="86584at2"/>
<organism evidence="1 2">
    <name type="scientific">Cystobacter ferrugineus</name>
    <dbReference type="NCBI Taxonomy" id="83449"/>
    <lineage>
        <taxon>Bacteria</taxon>
        <taxon>Pseudomonadati</taxon>
        <taxon>Myxococcota</taxon>
        <taxon>Myxococcia</taxon>
        <taxon>Myxococcales</taxon>
        <taxon>Cystobacterineae</taxon>
        <taxon>Archangiaceae</taxon>
        <taxon>Cystobacter</taxon>
    </lineage>
</organism>